<dbReference type="AlphaFoldDB" id="B9E506"/>
<dbReference type="InterPro" id="IPR025711">
    <property type="entry name" value="PepSY"/>
</dbReference>
<name>B9E506_CLOK1</name>
<dbReference type="RefSeq" id="WP_012620790.1">
    <property type="nucleotide sequence ID" value="NC_011837.1"/>
</dbReference>
<dbReference type="Proteomes" id="UP000007969">
    <property type="component" value="Chromosome"/>
</dbReference>
<accession>B9E506</accession>
<dbReference type="EMBL" id="AP009049">
    <property type="protein sequence ID" value="BAH07581.1"/>
    <property type="molecule type" value="Genomic_DNA"/>
</dbReference>
<evidence type="ECO:0000259" key="1">
    <source>
        <dbReference type="Pfam" id="PF03413"/>
    </source>
</evidence>
<evidence type="ECO:0000313" key="3">
    <source>
        <dbReference type="Proteomes" id="UP000007969"/>
    </source>
</evidence>
<feature type="domain" description="PepSY" evidence="1">
    <location>
        <begin position="24"/>
        <end position="81"/>
    </location>
</feature>
<sequence length="86" mass="10080">MEDDQIMICPFCNLWDGYWRQYRINTETAIQNALQRVPGQVLRVEMDVEDGLLVYEIHIRTTNGMVYEVTIDANTGEILEVDRQDD</sequence>
<dbReference type="Gene3D" id="3.10.450.40">
    <property type="match status" value="1"/>
</dbReference>
<organism evidence="2 3">
    <name type="scientific">Clostridium kluyveri (strain NBRC 12016)</name>
    <dbReference type="NCBI Taxonomy" id="583346"/>
    <lineage>
        <taxon>Bacteria</taxon>
        <taxon>Bacillati</taxon>
        <taxon>Bacillota</taxon>
        <taxon>Clostridia</taxon>
        <taxon>Eubacteriales</taxon>
        <taxon>Clostridiaceae</taxon>
        <taxon>Clostridium</taxon>
    </lineage>
</organism>
<gene>
    <name evidence="2" type="ordered locus">CKR_2530</name>
</gene>
<dbReference type="KEGG" id="ckr:CKR_2530"/>
<reference evidence="3" key="1">
    <citation type="submission" date="2005-09" db="EMBL/GenBank/DDBJ databases">
        <title>Complete genome sequence of Clostridium kluyveri and comparative genomics of Clostridia species.</title>
        <authorList>
            <person name="Inui M."/>
            <person name="Nonaka H."/>
            <person name="Shinoda Y."/>
            <person name="Ikenaga Y."/>
            <person name="Abe M."/>
            <person name="Naito K."/>
            <person name="Vertes A.A."/>
            <person name="Yukawa H."/>
        </authorList>
    </citation>
    <scope>NUCLEOTIDE SEQUENCE [LARGE SCALE GENOMIC DNA]</scope>
    <source>
        <strain evidence="3">NBRC 12016</strain>
    </source>
</reference>
<dbReference type="Pfam" id="PF03413">
    <property type="entry name" value="PepSY"/>
    <property type="match status" value="1"/>
</dbReference>
<dbReference type="HOGENOM" id="CLU_186948_0_0_9"/>
<evidence type="ECO:0000313" key="2">
    <source>
        <dbReference type="EMBL" id="BAH07581.1"/>
    </source>
</evidence>
<proteinExistence type="predicted"/>
<protein>
    <recommendedName>
        <fullName evidence="1">PepSY domain-containing protein</fullName>
    </recommendedName>
</protein>